<organism evidence="1 2">
    <name type="scientific">Christensenella hongkongensis</name>
    <dbReference type="NCBI Taxonomy" id="270498"/>
    <lineage>
        <taxon>Bacteria</taxon>
        <taxon>Bacillati</taxon>
        <taxon>Bacillota</taxon>
        <taxon>Clostridia</taxon>
        <taxon>Christensenellales</taxon>
        <taxon>Christensenellaceae</taxon>
        <taxon>Christensenella</taxon>
    </lineage>
</organism>
<accession>A0A0M2NJZ0</accession>
<evidence type="ECO:0000313" key="1">
    <source>
        <dbReference type="EMBL" id="KKI50762.1"/>
    </source>
</evidence>
<evidence type="ECO:0000313" key="2">
    <source>
        <dbReference type="Proteomes" id="UP000034076"/>
    </source>
</evidence>
<gene>
    <name evidence="1" type="ORF">CHK_1688</name>
</gene>
<reference evidence="1 2" key="1">
    <citation type="submission" date="2015-04" db="EMBL/GenBank/DDBJ databases">
        <title>Draft genome sequence of bacteremic isolate Catabacter hongkongensis type strain HKU16T.</title>
        <authorList>
            <person name="Lau S.K."/>
            <person name="Teng J.L."/>
            <person name="Huang Y."/>
            <person name="Curreem S.O."/>
            <person name="Tsui S.K."/>
            <person name="Woo P.C."/>
        </authorList>
    </citation>
    <scope>NUCLEOTIDE SEQUENCE [LARGE SCALE GENOMIC DNA]</scope>
    <source>
        <strain evidence="1 2">HKU16</strain>
    </source>
</reference>
<dbReference type="EMBL" id="LAYJ01000101">
    <property type="protein sequence ID" value="KKI50762.1"/>
    <property type="molecule type" value="Genomic_DNA"/>
</dbReference>
<name>A0A0M2NJZ0_9FIRM</name>
<sequence length="112" mass="12925">MKAIRNVIIILLLFIIFVFVFAGQGTFDKYLPLSEIKGAMITGVTGSVYDLQDGDYIIREKDKGRFQDMMLKNGWQMQELGDGRYQFERDGQSVTYQEKGFLGFFTLYQLTP</sequence>
<comment type="caution">
    <text evidence="1">The sequence shown here is derived from an EMBL/GenBank/DDBJ whole genome shotgun (WGS) entry which is preliminary data.</text>
</comment>
<keyword evidence="2" id="KW-1185">Reference proteome</keyword>
<protein>
    <submittedName>
        <fullName evidence="1">Uncharacterized protein</fullName>
    </submittedName>
</protein>
<dbReference type="RefSeq" id="WP_046443560.1">
    <property type="nucleotide sequence ID" value="NZ_JAXDTA010000178.1"/>
</dbReference>
<dbReference type="Proteomes" id="UP000034076">
    <property type="component" value="Unassembled WGS sequence"/>
</dbReference>
<proteinExistence type="predicted"/>
<dbReference type="AlphaFoldDB" id="A0A0M2NJZ0"/>